<accession>A0AAV6UZ10</accession>
<dbReference type="AlphaFoldDB" id="A0AAV6UZ10"/>
<feature type="compositionally biased region" description="Basic and acidic residues" evidence="1">
    <location>
        <begin position="55"/>
        <end position="67"/>
    </location>
</feature>
<dbReference type="PANTHER" id="PTHR11439:SF483">
    <property type="entry name" value="PEPTIDE SYNTHASE GLIP-LIKE, PUTATIVE (AFU_ORTHOLOGUE AFUA_3G12920)-RELATED"/>
    <property type="match status" value="1"/>
</dbReference>
<organism evidence="2 3">
    <name type="scientific">Oedothorax gibbosus</name>
    <dbReference type="NCBI Taxonomy" id="931172"/>
    <lineage>
        <taxon>Eukaryota</taxon>
        <taxon>Metazoa</taxon>
        <taxon>Ecdysozoa</taxon>
        <taxon>Arthropoda</taxon>
        <taxon>Chelicerata</taxon>
        <taxon>Arachnida</taxon>
        <taxon>Araneae</taxon>
        <taxon>Araneomorphae</taxon>
        <taxon>Entelegynae</taxon>
        <taxon>Araneoidea</taxon>
        <taxon>Linyphiidae</taxon>
        <taxon>Erigoninae</taxon>
        <taxon>Oedothorax</taxon>
    </lineage>
</organism>
<evidence type="ECO:0000313" key="2">
    <source>
        <dbReference type="EMBL" id="KAG8189494.1"/>
    </source>
</evidence>
<dbReference type="Proteomes" id="UP000827092">
    <property type="component" value="Unassembled WGS sequence"/>
</dbReference>
<protein>
    <recommendedName>
        <fullName evidence="4">Retrovirus-related Pol polyprotein from transposon TNT 1-94</fullName>
    </recommendedName>
</protein>
<evidence type="ECO:0000313" key="3">
    <source>
        <dbReference type="Proteomes" id="UP000827092"/>
    </source>
</evidence>
<name>A0AAV6UZ10_9ARAC</name>
<evidence type="ECO:0000256" key="1">
    <source>
        <dbReference type="SAM" id="MobiDB-lite"/>
    </source>
</evidence>
<sequence>MISSQILQSVGVVLRSASSSEGGETELIDNNQDNNLDTSDSISVVSPDPPPLSRPYRESRRPSKYQDFDLNDMPDLQMPNLNRMCFVEALVAETNSCFLEPKTIKEALNSVDADHWKESISETILGHVKNTTWDIVDKPQNKNIANYTEKIPYQAAVGSLLYAAQATRPDIGHSVNLACKFCNNPDRTHWTFVKRIMRRYMKGTAETTLNYSKERGTCIIGYCDSNYGGDVGDRRSTTGYVFLLGGGAVLLMMRLHCKVC</sequence>
<dbReference type="PANTHER" id="PTHR11439">
    <property type="entry name" value="GAG-POL-RELATED RETROTRANSPOSON"/>
    <property type="match status" value="1"/>
</dbReference>
<gene>
    <name evidence="2" type="ORF">JTE90_008456</name>
</gene>
<comment type="caution">
    <text evidence="2">The sequence shown here is derived from an EMBL/GenBank/DDBJ whole genome shotgun (WGS) entry which is preliminary data.</text>
</comment>
<dbReference type="EMBL" id="JAFNEN010000213">
    <property type="protein sequence ID" value="KAG8189494.1"/>
    <property type="molecule type" value="Genomic_DNA"/>
</dbReference>
<evidence type="ECO:0008006" key="4">
    <source>
        <dbReference type="Google" id="ProtNLM"/>
    </source>
</evidence>
<feature type="region of interest" description="Disordered" evidence="1">
    <location>
        <begin position="18"/>
        <end position="72"/>
    </location>
</feature>
<keyword evidence="3" id="KW-1185">Reference proteome</keyword>
<proteinExistence type="predicted"/>
<feature type="compositionally biased region" description="Polar residues" evidence="1">
    <location>
        <begin position="18"/>
        <end position="38"/>
    </location>
</feature>
<reference evidence="2 3" key="1">
    <citation type="journal article" date="2022" name="Nat. Ecol. Evol.">
        <title>A masculinizing supergene underlies an exaggerated male reproductive morph in a spider.</title>
        <authorList>
            <person name="Hendrickx F."/>
            <person name="De Corte Z."/>
            <person name="Sonet G."/>
            <person name="Van Belleghem S.M."/>
            <person name="Kostlbacher S."/>
            <person name="Vangestel C."/>
        </authorList>
    </citation>
    <scope>NUCLEOTIDE SEQUENCE [LARGE SCALE GENOMIC DNA]</scope>
    <source>
        <strain evidence="2">W744_W776</strain>
    </source>
</reference>